<reference evidence="2 3" key="1">
    <citation type="submission" date="2018-04" db="EMBL/GenBank/DDBJ databases">
        <title>Genomic Encyclopedia of Archaeal and Bacterial Type Strains, Phase II (KMG-II): from individual species to whole genera.</title>
        <authorList>
            <person name="Goeker M."/>
        </authorList>
    </citation>
    <scope>NUCLEOTIDE SEQUENCE [LARGE SCALE GENOMIC DNA]</scope>
    <source>
        <strain evidence="2 3">DSM 100162</strain>
    </source>
</reference>
<accession>A0A2T5YD73</accession>
<protein>
    <submittedName>
        <fullName evidence="2">Uncharacterized protein</fullName>
    </submittedName>
</protein>
<proteinExistence type="predicted"/>
<organism evidence="2 3">
    <name type="scientific">Pontibacter mucosus</name>
    <dbReference type="NCBI Taxonomy" id="1649266"/>
    <lineage>
        <taxon>Bacteria</taxon>
        <taxon>Pseudomonadati</taxon>
        <taxon>Bacteroidota</taxon>
        <taxon>Cytophagia</taxon>
        <taxon>Cytophagales</taxon>
        <taxon>Hymenobacteraceae</taxon>
        <taxon>Pontibacter</taxon>
    </lineage>
</organism>
<keyword evidence="3" id="KW-1185">Reference proteome</keyword>
<evidence type="ECO:0000256" key="1">
    <source>
        <dbReference type="SAM" id="MobiDB-lite"/>
    </source>
</evidence>
<sequence>MSKEEQLLPEETQVQTAAETDGVPPADKPRPPKNPEPTED</sequence>
<dbReference type="AlphaFoldDB" id="A0A2T5YD73"/>
<gene>
    <name evidence="2" type="ORF">C8N40_111135</name>
</gene>
<dbReference type="EMBL" id="QBKI01000011">
    <property type="protein sequence ID" value="PTX14470.1"/>
    <property type="molecule type" value="Genomic_DNA"/>
</dbReference>
<evidence type="ECO:0000313" key="3">
    <source>
        <dbReference type="Proteomes" id="UP000244225"/>
    </source>
</evidence>
<dbReference type="Proteomes" id="UP000244225">
    <property type="component" value="Unassembled WGS sequence"/>
</dbReference>
<name>A0A2T5YD73_9BACT</name>
<comment type="caution">
    <text evidence="2">The sequence shown here is derived from an EMBL/GenBank/DDBJ whole genome shotgun (WGS) entry which is preliminary data.</text>
</comment>
<evidence type="ECO:0000313" key="2">
    <source>
        <dbReference type="EMBL" id="PTX14470.1"/>
    </source>
</evidence>
<feature type="region of interest" description="Disordered" evidence="1">
    <location>
        <begin position="1"/>
        <end position="40"/>
    </location>
</feature>